<keyword evidence="3" id="KW-1185">Reference proteome</keyword>
<dbReference type="HOGENOM" id="CLU_608296_0_0_1"/>
<dbReference type="GeneID" id="11471345"/>
<gene>
    <name evidence="2" type="ordered locus">Ecym_1128</name>
</gene>
<organism evidence="2 3">
    <name type="scientific">Eremothecium cymbalariae (strain CBS 270.75 / DBVPG 7215 / KCTC 17166 / NRRL Y-17582)</name>
    <name type="common">Yeast</name>
    <dbReference type="NCBI Taxonomy" id="931890"/>
    <lineage>
        <taxon>Eukaryota</taxon>
        <taxon>Fungi</taxon>
        <taxon>Dikarya</taxon>
        <taxon>Ascomycota</taxon>
        <taxon>Saccharomycotina</taxon>
        <taxon>Saccharomycetes</taxon>
        <taxon>Saccharomycetales</taxon>
        <taxon>Saccharomycetaceae</taxon>
        <taxon>Eremothecium</taxon>
    </lineage>
</organism>
<evidence type="ECO:0000313" key="3">
    <source>
        <dbReference type="Proteomes" id="UP000006790"/>
    </source>
</evidence>
<dbReference type="KEGG" id="erc:Ecym_1128"/>
<sequence length="428" mass="48928">MKHEDRMGGIRGSRLPYSKSLTKLENQIVLFEKEQEHYEEALLEKDLLIKSQTNKIRELSEQTQRLNSEINNERDRLDELIQQWEEINRALKKKLEVAKNSCHVYQRRAMKIKEENKLLEMELNELKGQNASLICRLNSYEKNPLACQTLGSHTRTEVSSLRLKHEDSCAQSLVDLVDPLKGDQFDVEQEHEECDGCDKCDNKEFPTFHEDEENQYSVFNNELESSDTSSMDEGTTSSFLGDEMVNTYQQKIRQLEFENELLTHQNHDLIRQLNFSKNYKLTEKDSGSIMRSTSLTYQKNSAMASLHPKRSISYQLPLPPVMSNVIAGDDLSNYDSKSTTSGSSRILTGCKAKTHTDLFSAAGFCGLRWHTLVPKNAMEVLIFQRALSQLQEVTSFSPNLEDLTPVASDAPDFQSTTPQLNAHTTCID</sequence>
<evidence type="ECO:0000256" key="1">
    <source>
        <dbReference type="SAM" id="Coils"/>
    </source>
</evidence>
<accession>G8JMM6</accession>
<feature type="coiled-coil region" evidence="1">
    <location>
        <begin position="21"/>
        <end position="143"/>
    </location>
</feature>
<keyword evidence="1" id="KW-0175">Coiled coil</keyword>
<dbReference type="EMBL" id="CP002497">
    <property type="protein sequence ID" value="AET37381.1"/>
    <property type="molecule type" value="Genomic_DNA"/>
</dbReference>
<evidence type="ECO:0000313" key="2">
    <source>
        <dbReference type="EMBL" id="AET37381.1"/>
    </source>
</evidence>
<dbReference type="InParanoid" id="G8JMM6"/>
<dbReference type="Proteomes" id="UP000006790">
    <property type="component" value="Chromosome 1"/>
</dbReference>
<feature type="coiled-coil region" evidence="1">
    <location>
        <begin position="245"/>
        <end position="272"/>
    </location>
</feature>
<dbReference type="OrthoDB" id="4057194at2759"/>
<name>G8JMM6_ERECY</name>
<reference evidence="3" key="1">
    <citation type="journal article" date="2012" name="G3 (Bethesda)">
        <title>Pichia sorbitophila, an interspecies yeast hybrid reveals early steps of genome resolution following polyploidization.</title>
        <authorList>
            <person name="Leh Louis V."/>
            <person name="Despons L."/>
            <person name="Friedrich A."/>
            <person name="Martin T."/>
            <person name="Durrens P."/>
            <person name="Casaregola S."/>
            <person name="Neuveglise C."/>
            <person name="Fairhead C."/>
            <person name="Marck C."/>
            <person name="Cruz J.A."/>
            <person name="Straub M.L."/>
            <person name="Kugler V."/>
            <person name="Sacerdot C."/>
            <person name="Uzunov Z."/>
            <person name="Thierry A."/>
            <person name="Weiss S."/>
            <person name="Bleykasten C."/>
            <person name="De Montigny J."/>
            <person name="Jacques N."/>
            <person name="Jung P."/>
            <person name="Lemaire M."/>
            <person name="Mallet S."/>
            <person name="Morel G."/>
            <person name="Richard G.F."/>
            <person name="Sarkar A."/>
            <person name="Savel G."/>
            <person name="Schacherer J."/>
            <person name="Seret M.L."/>
            <person name="Talla E."/>
            <person name="Samson G."/>
            <person name="Jubin C."/>
            <person name="Poulain J."/>
            <person name="Vacherie B."/>
            <person name="Barbe V."/>
            <person name="Pelletier E."/>
            <person name="Sherman D.J."/>
            <person name="Westhof E."/>
            <person name="Weissenbach J."/>
            <person name="Baret P.V."/>
            <person name="Wincker P."/>
            <person name="Gaillardin C."/>
            <person name="Dujon B."/>
            <person name="Souciet J.L."/>
        </authorList>
    </citation>
    <scope>NUCLEOTIDE SEQUENCE [LARGE SCALE GENOMIC DNA]</scope>
    <source>
        <strain evidence="3">CBS 270.75 / DBVPG 7215 / KCTC 17166 / NRRL Y-17582</strain>
    </source>
</reference>
<dbReference type="AlphaFoldDB" id="G8JMM6"/>
<protein>
    <submittedName>
        <fullName evidence="2">Uncharacterized protein</fullName>
    </submittedName>
</protein>
<dbReference type="RefSeq" id="XP_003644198.1">
    <property type="nucleotide sequence ID" value="XM_003644150.1"/>
</dbReference>
<proteinExistence type="predicted"/>
<dbReference type="OMA" id="EKEQEHY"/>